<dbReference type="Pfam" id="PF02698">
    <property type="entry name" value="DUF218"/>
    <property type="match status" value="1"/>
</dbReference>
<gene>
    <name evidence="2" type="ORF">ACFSW7_12955</name>
</gene>
<comment type="caution">
    <text evidence="2">The sequence shown here is derived from an EMBL/GenBank/DDBJ whole genome shotgun (WGS) entry which is preliminary data.</text>
</comment>
<name>A0ABW5UZX3_9MICO</name>
<dbReference type="InterPro" id="IPR003848">
    <property type="entry name" value="DUF218"/>
</dbReference>
<evidence type="ECO:0000313" key="3">
    <source>
        <dbReference type="Proteomes" id="UP001597492"/>
    </source>
</evidence>
<accession>A0ABW5UZX3</accession>
<protein>
    <submittedName>
        <fullName evidence="2">ElyC/SanA/YdcF family protein</fullName>
    </submittedName>
</protein>
<evidence type="ECO:0000313" key="2">
    <source>
        <dbReference type="EMBL" id="MFD2759286.1"/>
    </source>
</evidence>
<dbReference type="Proteomes" id="UP001597492">
    <property type="component" value="Unassembled WGS sequence"/>
</dbReference>
<proteinExistence type="predicted"/>
<evidence type="ECO:0000259" key="1">
    <source>
        <dbReference type="Pfam" id="PF02698"/>
    </source>
</evidence>
<feature type="domain" description="DUF218" evidence="1">
    <location>
        <begin position="60"/>
        <end position="179"/>
    </location>
</feature>
<dbReference type="EMBL" id="JBHUNE010000009">
    <property type="protein sequence ID" value="MFD2759286.1"/>
    <property type="molecule type" value="Genomic_DNA"/>
</dbReference>
<sequence length="205" mass="22409">MAASAASKRRSALGWLRLALITTLCSAVAWCSLVSVNIAFPQHGVDGRYDVIVSLAPGEFRLPTALDLYESGGVAEHLAVSWIADDALLSDTDRYSRIVLQTSVCERNADANLFCFEPVEDSTLGEALALRELLIEHEWTSVLLVTDRPHAFRAKYVFSQCLPAGTRVDVEVAPTELTPGEWAEELVYENAAIVKAVFESAVKCH</sequence>
<organism evidence="2 3">
    <name type="scientific">Gulosibacter faecalis</name>
    <dbReference type="NCBI Taxonomy" id="272240"/>
    <lineage>
        <taxon>Bacteria</taxon>
        <taxon>Bacillati</taxon>
        <taxon>Actinomycetota</taxon>
        <taxon>Actinomycetes</taxon>
        <taxon>Micrococcales</taxon>
        <taxon>Microbacteriaceae</taxon>
        <taxon>Gulosibacter</taxon>
    </lineage>
</organism>
<reference evidence="3" key="1">
    <citation type="journal article" date="2019" name="Int. J. Syst. Evol. Microbiol.">
        <title>The Global Catalogue of Microorganisms (GCM) 10K type strain sequencing project: providing services to taxonomists for standard genome sequencing and annotation.</title>
        <authorList>
            <consortium name="The Broad Institute Genomics Platform"/>
            <consortium name="The Broad Institute Genome Sequencing Center for Infectious Disease"/>
            <person name="Wu L."/>
            <person name="Ma J."/>
        </authorList>
    </citation>
    <scope>NUCLEOTIDE SEQUENCE [LARGE SCALE GENOMIC DNA]</scope>
    <source>
        <strain evidence="3">TISTR 1514</strain>
    </source>
</reference>
<keyword evidence="3" id="KW-1185">Reference proteome</keyword>
<dbReference type="RefSeq" id="WP_019618800.1">
    <property type="nucleotide sequence ID" value="NZ_JBHUNE010000009.1"/>
</dbReference>